<feature type="transmembrane region" description="Helical" evidence="1">
    <location>
        <begin position="744"/>
        <end position="764"/>
    </location>
</feature>
<keyword evidence="3" id="KW-1185">Reference proteome</keyword>
<dbReference type="AlphaFoldDB" id="A0A445ERR4"/>
<keyword evidence="1" id="KW-0812">Transmembrane</keyword>
<dbReference type="PANTHER" id="PTHR31801">
    <property type="entry name" value="ALTERED INHERITANCE OF MITOCHONDRIA PROTEIN 24, MITOCHONDRIAL"/>
    <property type="match status" value="1"/>
</dbReference>
<dbReference type="EMBL" id="SDMP01000001">
    <property type="protein sequence ID" value="RYR78170.1"/>
    <property type="molecule type" value="Genomic_DNA"/>
</dbReference>
<evidence type="ECO:0008006" key="4">
    <source>
        <dbReference type="Google" id="ProtNLM"/>
    </source>
</evidence>
<dbReference type="Proteomes" id="UP000289738">
    <property type="component" value="Chromosome A01"/>
</dbReference>
<accession>A0A445ERR4</accession>
<dbReference type="STRING" id="3818.A0A445ERR4"/>
<comment type="caution">
    <text evidence="2">The sequence shown here is derived from an EMBL/GenBank/DDBJ whole genome shotgun (WGS) entry which is preliminary data.</text>
</comment>
<dbReference type="OrthoDB" id="10251508at2759"/>
<evidence type="ECO:0000313" key="2">
    <source>
        <dbReference type="EMBL" id="RYR78170.1"/>
    </source>
</evidence>
<dbReference type="PANTHER" id="PTHR31801:SF1">
    <property type="entry name" value="SPHINGOMYELIN PHOSPHODIESTERASE"/>
    <property type="match status" value="1"/>
</dbReference>
<proteinExistence type="predicted"/>
<dbReference type="Gramene" id="arahy.Tifrunner.gnm2.ann2.Ah01g184700.1">
    <property type="protein sequence ID" value="arahy.Tifrunner.gnm2.ann2.Ah01g184700.1-CDS"/>
    <property type="gene ID" value="arahy.Tifrunner.gnm2.ann2.Ah01g184700"/>
</dbReference>
<evidence type="ECO:0000256" key="1">
    <source>
        <dbReference type="SAM" id="Phobius"/>
    </source>
</evidence>
<sequence>MVPHSYTLDSHSKSQDLASTIAAASTPSQIVSTCASIDSFLHSHTPDQSRHFFSLAFPTLICKLFGFDDPSNPNKPPSPAGWIDVAISSNDSDLSAALSSLLSPAGTLSSAISAVDNLSLVKYVFPAERLPEWARFLLISSSSSPTGVASGGPGALSELCPSLFQSRVKESPPSSQIQLNVFEYFLFWFAYYPVCRGKSENSHLVEVKSVKKFRLENWAHSIPVFASAVKRSGNAEQKTESNLYIRILRSYLSAYVPTYDLNAHQPYRSSILHYAGGFDAKVVARAQFLVSALIHFWLVDNDFSPFPLKDCKFLGVSFRLRSVLGETPPTPGLGEVVKVFVRYLNLSTVAVIEARDGGGASECCGSPRWRNLGSSSSFDAVRAKELVSKYNSLRCWNPWVQRPLYRYLLRTFLFCPVAASVKNVSQVFSVWISYLEPWNVTEDELSELEDIANGSASALVNERKENYVARSRGYTPQWQDYVLSNYLYFSSLVMHFIGFAHRFLHNDVELIIQMVLKVLDMLTSSKELIDLLKNVDTLFHSKQAGPGKPMLNNLYRYVPSIHEQLQDWEDGLCETDADGSFLHENWNKELRLFAEGEDGGQQLLQLFILRAEAELQAMSGHVSSLQCIDSLKEKLGYLFDGHTMISSPTSPEPIHHQQCRDDIFKPRRAGNHAYVDVKYKGDWMRRPISNDEIAWLAKVLIRLSDWMNESLGLNQAAEGTQISPAIPYVEITPDVAHVCGPSEALKVFFCAVVSWLFFVGAGCLGLMRRCGLRVNLRVLASKKFVMVLVLYGSFSILKKIIRVLYSM</sequence>
<feature type="transmembrane region" description="Helical" evidence="1">
    <location>
        <begin position="784"/>
        <end position="805"/>
    </location>
</feature>
<gene>
    <name evidence="2" type="ORF">Ahy_A01g002906</name>
</gene>
<evidence type="ECO:0000313" key="3">
    <source>
        <dbReference type="Proteomes" id="UP000289738"/>
    </source>
</evidence>
<keyword evidence="1" id="KW-1133">Transmembrane helix</keyword>
<organism evidence="2 3">
    <name type="scientific">Arachis hypogaea</name>
    <name type="common">Peanut</name>
    <dbReference type="NCBI Taxonomy" id="3818"/>
    <lineage>
        <taxon>Eukaryota</taxon>
        <taxon>Viridiplantae</taxon>
        <taxon>Streptophyta</taxon>
        <taxon>Embryophyta</taxon>
        <taxon>Tracheophyta</taxon>
        <taxon>Spermatophyta</taxon>
        <taxon>Magnoliopsida</taxon>
        <taxon>eudicotyledons</taxon>
        <taxon>Gunneridae</taxon>
        <taxon>Pentapetalae</taxon>
        <taxon>rosids</taxon>
        <taxon>fabids</taxon>
        <taxon>Fabales</taxon>
        <taxon>Fabaceae</taxon>
        <taxon>Papilionoideae</taxon>
        <taxon>50 kb inversion clade</taxon>
        <taxon>dalbergioids sensu lato</taxon>
        <taxon>Dalbergieae</taxon>
        <taxon>Pterocarpus clade</taxon>
        <taxon>Arachis</taxon>
    </lineage>
</organism>
<keyword evidence="1" id="KW-0472">Membrane</keyword>
<reference evidence="2 3" key="1">
    <citation type="submission" date="2019-01" db="EMBL/GenBank/DDBJ databases">
        <title>Sequencing of cultivated peanut Arachis hypogaea provides insights into genome evolution and oil improvement.</title>
        <authorList>
            <person name="Chen X."/>
        </authorList>
    </citation>
    <scope>NUCLEOTIDE SEQUENCE [LARGE SCALE GENOMIC DNA]</scope>
    <source>
        <strain evidence="3">cv. Fuhuasheng</strain>
        <tissue evidence="2">Leaves</tissue>
    </source>
</reference>
<name>A0A445ERR4_ARAHY</name>
<protein>
    <recommendedName>
        <fullName evidence="4">Sphingomyelin phosphodiesterase</fullName>
    </recommendedName>
</protein>